<proteinExistence type="predicted"/>
<dbReference type="OrthoDB" id="10341401at2759"/>
<dbReference type="AlphaFoldDB" id="A0A2G5HUZ5"/>
<reference evidence="1 3" key="1">
    <citation type="submission" date="2015-10" db="EMBL/GenBank/DDBJ databases">
        <title>The cercosporin biosynthetic gene cluster was horizontally transferred to several fungal lineages and shown to be expanded in Cercospora beticola based on microsynteny with recipient genomes.</title>
        <authorList>
            <person name="De Jonge R."/>
            <person name="Ebert M.K."/>
            <person name="Suttle J.C."/>
            <person name="Jurick Ii W.M."/>
            <person name="Secor G.A."/>
            <person name="Thomma B.P."/>
            <person name="Van De Peer Y."/>
            <person name="Bolton M.D."/>
        </authorList>
    </citation>
    <scope>NUCLEOTIDE SEQUENCE [LARGE SCALE GENOMIC DNA]</scope>
    <source>
        <strain evidence="1 3">09-40</strain>
    </source>
</reference>
<evidence type="ECO:0000313" key="4">
    <source>
        <dbReference type="Proteomes" id="UP001302367"/>
    </source>
</evidence>
<accession>A0A2G5HUZ5</accession>
<evidence type="ECO:0000313" key="2">
    <source>
        <dbReference type="EMBL" id="WPB06971.1"/>
    </source>
</evidence>
<dbReference type="EMBL" id="CP134191">
    <property type="protein sequence ID" value="WPB06971.1"/>
    <property type="molecule type" value="Genomic_DNA"/>
</dbReference>
<dbReference type="Proteomes" id="UP000230605">
    <property type="component" value="Chromosome 8"/>
</dbReference>
<protein>
    <submittedName>
        <fullName evidence="1">Uncharacterized protein</fullName>
    </submittedName>
</protein>
<keyword evidence="4" id="KW-1185">Reference proteome</keyword>
<name>A0A2G5HUZ5_CERBT</name>
<sequence>MNAQYPPTPAQISLERLWETQRERDLKIITEQEEVIEVHSEIVCKGCPRLAEHIQATCENGLSVCMPTVVLWELVAYLYGFDFSYDFGEPDNAVEDLCDSFVAARKAESAVCDLIRGYDRVQCFCFGASLFSDPDMDIVAVGAMDLAVRLTAANLDSITAEESEEILRNHFPYRQDIAEDFAAHVSEYAAAMSLASRIEQIHMA</sequence>
<gene>
    <name evidence="1" type="ORF">CB0940_10264</name>
    <name evidence="2" type="ORF">RHO25_011631</name>
</gene>
<organism evidence="1 3">
    <name type="scientific">Cercospora beticola</name>
    <name type="common">Sugarbeet leaf spot fungus</name>
    <dbReference type="NCBI Taxonomy" id="122368"/>
    <lineage>
        <taxon>Eukaryota</taxon>
        <taxon>Fungi</taxon>
        <taxon>Dikarya</taxon>
        <taxon>Ascomycota</taxon>
        <taxon>Pezizomycotina</taxon>
        <taxon>Dothideomycetes</taxon>
        <taxon>Dothideomycetidae</taxon>
        <taxon>Mycosphaerellales</taxon>
        <taxon>Mycosphaerellaceae</taxon>
        <taxon>Cercospora</taxon>
    </lineage>
</organism>
<evidence type="ECO:0000313" key="3">
    <source>
        <dbReference type="Proteomes" id="UP000230605"/>
    </source>
</evidence>
<evidence type="ECO:0000313" key="1">
    <source>
        <dbReference type="EMBL" id="PIA96359.1"/>
    </source>
</evidence>
<reference evidence="2 4" key="2">
    <citation type="submission" date="2023-09" db="EMBL/GenBank/DDBJ databases">
        <title>Complete-Gapless Cercospora beticola genome.</title>
        <authorList>
            <person name="Wyatt N.A."/>
            <person name="Spanner R.E."/>
            <person name="Bolton M.D."/>
        </authorList>
    </citation>
    <scope>NUCLEOTIDE SEQUENCE [LARGE SCALE GENOMIC DNA]</scope>
    <source>
        <strain evidence="2">Cb09-40</strain>
    </source>
</reference>
<dbReference type="Proteomes" id="UP001302367">
    <property type="component" value="Chromosome 8"/>
</dbReference>
<dbReference type="EMBL" id="LKMD01000103">
    <property type="protein sequence ID" value="PIA96359.1"/>
    <property type="molecule type" value="Genomic_DNA"/>
</dbReference>